<dbReference type="Pfam" id="PF03706">
    <property type="entry name" value="LPG_synthase_TM"/>
    <property type="match status" value="1"/>
</dbReference>
<keyword evidence="6" id="KW-0443">Lipid metabolism</keyword>
<feature type="transmembrane region" description="Helical" evidence="6">
    <location>
        <begin position="154"/>
        <end position="176"/>
    </location>
</feature>
<dbReference type="GO" id="GO:0050071">
    <property type="term" value="F:phosphatidylglycerol lysyltransferase activity"/>
    <property type="evidence" value="ECO:0007669"/>
    <property type="project" value="UniProtKB-EC"/>
</dbReference>
<protein>
    <recommendedName>
        <fullName evidence="6">Phosphatidylglycerol lysyltransferase</fullName>
        <ecNumber evidence="6">2.3.2.3</ecNumber>
    </recommendedName>
    <alternativeName>
        <fullName evidence="6">Lysylphosphatidylglycerol synthase</fullName>
    </alternativeName>
</protein>
<comment type="similarity">
    <text evidence="6">Belongs to the LPG synthase family.</text>
</comment>
<keyword evidence="2" id="KW-1003">Cell membrane</keyword>
<keyword evidence="6" id="KW-0808">Transferase</keyword>
<dbReference type="GO" id="GO:0005886">
    <property type="term" value="C:plasma membrane"/>
    <property type="evidence" value="ECO:0007669"/>
    <property type="project" value="UniProtKB-SubCell"/>
</dbReference>
<gene>
    <name evidence="6" type="primary">mprF</name>
    <name evidence="7" type="ORF">GQF01_12275</name>
</gene>
<feature type="transmembrane region" description="Helical" evidence="6">
    <location>
        <begin position="81"/>
        <end position="98"/>
    </location>
</feature>
<evidence type="ECO:0000256" key="5">
    <source>
        <dbReference type="ARBA" id="ARBA00023136"/>
    </source>
</evidence>
<dbReference type="InterPro" id="IPR022791">
    <property type="entry name" value="L-PG_synthase/AglD"/>
</dbReference>
<feature type="transmembrane region" description="Helical" evidence="6">
    <location>
        <begin position="118"/>
        <end position="142"/>
    </location>
</feature>
<sequence>MLRKWFTLMLKILLVVVILYFANRSLALKPVDLVTYLMDADYRFYVSMVLFTVFLMLQASIWVLIVNAVGAKTGSDTKLDVLSGLLIFINSQFAKYIPGGFWNYAGRIVLATRAGVSLAAQFAAIVYENVLLVSAALSYALLLAFSLDVVSVPICLFIGAIAGTVFIYYSSITAWISRIFVQVSRWKLLVRLLQRMTNSAYLPPNKSSGAILSRNEFFGYFLCFLGSHFVMGIAFWMLSNSFGAGQIGIFYAAGTFATSWLLGLLSPLPGGLGVREGFLVYFLSHKLGTEAALHISIIARLWNMMAEITFWTFIQTANRLARKVRNYES</sequence>
<evidence type="ECO:0000256" key="2">
    <source>
        <dbReference type="ARBA" id="ARBA00022475"/>
    </source>
</evidence>
<accession>A0A6L8UZZ8</accession>
<keyword evidence="6" id="KW-0046">Antibiotic resistance</keyword>
<dbReference type="EMBL" id="WTUZ01000015">
    <property type="protein sequence ID" value="MZQ82881.1"/>
    <property type="molecule type" value="Genomic_DNA"/>
</dbReference>
<dbReference type="EC" id="2.3.2.3" evidence="6"/>
<reference evidence="7 8" key="1">
    <citation type="submission" date="2019-12" db="EMBL/GenBank/DDBJ databases">
        <title>Paenibacillus sp. nov. sp. isolated from soil.</title>
        <authorList>
            <person name="Kim J."/>
            <person name="Jeong S.E."/>
            <person name="Jung H.S."/>
            <person name="Jeon C.O."/>
        </authorList>
    </citation>
    <scope>NUCLEOTIDE SEQUENCE [LARGE SCALE GENOMIC DNA]</scope>
    <source>
        <strain evidence="7 8">5J-6</strain>
    </source>
</reference>
<comment type="subcellular location">
    <subcellularLocation>
        <location evidence="1 6">Cell membrane</location>
        <topology evidence="1 6">Multi-pass membrane protein</topology>
    </subcellularLocation>
</comment>
<evidence type="ECO:0000256" key="1">
    <source>
        <dbReference type="ARBA" id="ARBA00004651"/>
    </source>
</evidence>
<evidence type="ECO:0000313" key="8">
    <source>
        <dbReference type="Proteomes" id="UP000481087"/>
    </source>
</evidence>
<comment type="function">
    <text evidence="6">Catalyzes the transfer of a lysyl group from L-lysyl-tRNA(Lys) to membrane-bound phosphatidylglycerol (PG), which produces lysylphosphatidylglycerol (LPG), a major component of the bacterial membrane with a positive net charge. LPG synthesis contributes to bacterial virulence as it is involved in the resistance mechanism against cationic antimicrobial peptides (CAMP) produces by the host's immune system (defensins, cathelicidins) and by the competing microorganisms.</text>
</comment>
<comment type="caution">
    <text evidence="7">The sequence shown here is derived from an EMBL/GenBank/DDBJ whole genome shotgun (WGS) entry which is preliminary data.</text>
</comment>
<evidence type="ECO:0000256" key="3">
    <source>
        <dbReference type="ARBA" id="ARBA00022692"/>
    </source>
</evidence>
<keyword evidence="8" id="KW-1185">Reference proteome</keyword>
<feature type="transmembrane region" description="Helical" evidence="6">
    <location>
        <begin position="217"/>
        <end position="238"/>
    </location>
</feature>
<evidence type="ECO:0000313" key="7">
    <source>
        <dbReference type="EMBL" id="MZQ82881.1"/>
    </source>
</evidence>
<keyword evidence="3 6" id="KW-0812">Transmembrane</keyword>
<dbReference type="GO" id="GO:0006629">
    <property type="term" value="P:lipid metabolic process"/>
    <property type="evidence" value="ECO:0007669"/>
    <property type="project" value="UniProtKB-KW"/>
</dbReference>
<keyword evidence="5 6" id="KW-0472">Membrane</keyword>
<feature type="transmembrane region" description="Helical" evidence="6">
    <location>
        <begin position="43"/>
        <end position="69"/>
    </location>
</feature>
<dbReference type="AlphaFoldDB" id="A0A6L8UZZ8"/>
<comment type="catalytic activity">
    <reaction evidence="6">
        <text>L-lysyl-tRNA(Lys) + a 1,2-diacyl-sn-glycero-3-phospho-(1'-sn-glycerol) = a 1,2-diacyl-sn-glycero-3-phospho-1'-(3'-O-L-lysyl)-sn-glycerol + tRNA(Lys)</text>
        <dbReference type="Rhea" id="RHEA:10668"/>
        <dbReference type="Rhea" id="RHEA-COMP:9696"/>
        <dbReference type="Rhea" id="RHEA-COMP:9697"/>
        <dbReference type="ChEBI" id="CHEBI:64716"/>
        <dbReference type="ChEBI" id="CHEBI:75792"/>
        <dbReference type="ChEBI" id="CHEBI:78442"/>
        <dbReference type="ChEBI" id="CHEBI:78529"/>
        <dbReference type="EC" id="2.3.2.3"/>
    </reaction>
</comment>
<feature type="transmembrane region" description="Helical" evidence="6">
    <location>
        <begin position="250"/>
        <end position="272"/>
    </location>
</feature>
<evidence type="ECO:0000256" key="6">
    <source>
        <dbReference type="RuleBase" id="RU363042"/>
    </source>
</evidence>
<organism evidence="7 8">
    <name type="scientific">Paenibacillus silvestris</name>
    <dbReference type="NCBI Taxonomy" id="2606219"/>
    <lineage>
        <taxon>Bacteria</taxon>
        <taxon>Bacillati</taxon>
        <taxon>Bacillota</taxon>
        <taxon>Bacilli</taxon>
        <taxon>Bacillales</taxon>
        <taxon>Paenibacillaceae</taxon>
        <taxon>Paenibacillus</taxon>
    </lineage>
</organism>
<keyword evidence="4 6" id="KW-1133">Transmembrane helix</keyword>
<dbReference type="GO" id="GO:0046677">
    <property type="term" value="P:response to antibiotic"/>
    <property type="evidence" value="ECO:0007669"/>
    <property type="project" value="UniProtKB-KW"/>
</dbReference>
<evidence type="ECO:0000256" key="4">
    <source>
        <dbReference type="ARBA" id="ARBA00022989"/>
    </source>
</evidence>
<dbReference type="Proteomes" id="UP000481087">
    <property type="component" value="Unassembled WGS sequence"/>
</dbReference>
<name>A0A6L8UZZ8_9BACL</name>
<proteinExistence type="inferred from homology"/>